<sequence>MAKHCCTPARAEGESPEQREVRCGGSATTLPIAGGRFLMGSADPEAYPEDREGPVRQVDVEPFEIGATTVTVAEFAEFVGVTRYVTDAEQFGDSLVFVGALPDADDSPVLAATPWWRVVTGADWRRPSGPASSAVPDHPVTHVSRRDAAAYCAWTDTVLPTEAEWEFAARGGLVQQPFPWGSERYRDGREQMNVWQGEFPGNDSDAVYTQPARSHAANGFGLYNCTGNVWEWTTGVFDPLRRDERGVIRGGSYLCHDSYCRRYRTSARSGVTVDTSSGHIGFRVVRRPGTA</sequence>
<evidence type="ECO:0000313" key="3">
    <source>
        <dbReference type="EMBL" id="KAA0018971.1"/>
    </source>
</evidence>
<organism evidence="3 4">
    <name type="scientific">Antrihabitans cavernicola</name>
    <dbReference type="NCBI Taxonomy" id="2495913"/>
    <lineage>
        <taxon>Bacteria</taxon>
        <taxon>Bacillati</taxon>
        <taxon>Actinomycetota</taxon>
        <taxon>Actinomycetes</taxon>
        <taxon>Mycobacteriales</taxon>
        <taxon>Nocardiaceae</taxon>
        <taxon>Antrihabitans</taxon>
    </lineage>
</organism>
<dbReference type="GO" id="GO:0120147">
    <property type="term" value="F:formylglycine-generating oxidase activity"/>
    <property type="evidence" value="ECO:0007669"/>
    <property type="project" value="TreeGrafter"/>
</dbReference>
<dbReference type="InterPro" id="IPR016187">
    <property type="entry name" value="CTDL_fold"/>
</dbReference>
<evidence type="ECO:0000313" key="4">
    <source>
        <dbReference type="Proteomes" id="UP000322244"/>
    </source>
</evidence>
<feature type="region of interest" description="Disordered" evidence="1">
    <location>
        <begin position="1"/>
        <end position="23"/>
    </location>
</feature>
<dbReference type="InterPro" id="IPR042095">
    <property type="entry name" value="SUMF_sf"/>
</dbReference>
<comment type="caution">
    <text evidence="3">The sequence shown here is derived from an EMBL/GenBank/DDBJ whole genome shotgun (WGS) entry which is preliminary data.</text>
</comment>
<dbReference type="Proteomes" id="UP000322244">
    <property type="component" value="Unassembled WGS sequence"/>
</dbReference>
<dbReference type="Gene3D" id="3.90.1580.10">
    <property type="entry name" value="paralog of FGE (formylglycine-generating enzyme)"/>
    <property type="match status" value="1"/>
</dbReference>
<dbReference type="PANTHER" id="PTHR23150">
    <property type="entry name" value="SULFATASE MODIFYING FACTOR 1, 2"/>
    <property type="match status" value="1"/>
</dbReference>
<protein>
    <submittedName>
        <fullName evidence="3">Formylglycine-generating enzyme family protein</fullName>
    </submittedName>
</protein>
<accession>A0A5A7S7L2</accession>
<dbReference type="InterPro" id="IPR005532">
    <property type="entry name" value="SUMF_dom"/>
</dbReference>
<dbReference type="OrthoDB" id="9768004at2"/>
<feature type="compositionally biased region" description="Basic and acidic residues" evidence="1">
    <location>
        <begin position="11"/>
        <end position="22"/>
    </location>
</feature>
<dbReference type="InterPro" id="IPR051043">
    <property type="entry name" value="Sulfatase_Mod_Factor_Kinase"/>
</dbReference>
<dbReference type="SUPFAM" id="SSF56436">
    <property type="entry name" value="C-type lectin-like"/>
    <property type="match status" value="1"/>
</dbReference>
<dbReference type="RefSeq" id="WP_149432676.1">
    <property type="nucleotide sequence ID" value="NZ_VLNY01000016.1"/>
</dbReference>
<reference evidence="3 4" key="1">
    <citation type="submission" date="2019-07" db="EMBL/GenBank/DDBJ databases">
        <title>Rhodococcus cavernicolus sp. nov., isolated from a cave.</title>
        <authorList>
            <person name="Lee S.D."/>
        </authorList>
    </citation>
    <scope>NUCLEOTIDE SEQUENCE [LARGE SCALE GENOMIC DNA]</scope>
    <source>
        <strain evidence="3 4">C1-24</strain>
    </source>
</reference>
<gene>
    <name evidence="3" type="ORF">FOY51_23325</name>
</gene>
<dbReference type="PANTHER" id="PTHR23150:SF19">
    <property type="entry name" value="FORMYLGLYCINE-GENERATING ENZYME"/>
    <property type="match status" value="1"/>
</dbReference>
<feature type="domain" description="Sulfatase-modifying factor enzyme-like" evidence="2">
    <location>
        <begin position="28"/>
        <end position="286"/>
    </location>
</feature>
<proteinExistence type="predicted"/>
<keyword evidence="4" id="KW-1185">Reference proteome</keyword>
<evidence type="ECO:0000259" key="2">
    <source>
        <dbReference type="Pfam" id="PF03781"/>
    </source>
</evidence>
<name>A0A5A7S7L2_9NOCA</name>
<dbReference type="EMBL" id="VLNY01000016">
    <property type="protein sequence ID" value="KAA0018971.1"/>
    <property type="molecule type" value="Genomic_DNA"/>
</dbReference>
<dbReference type="Pfam" id="PF03781">
    <property type="entry name" value="FGE-sulfatase"/>
    <property type="match status" value="1"/>
</dbReference>
<dbReference type="AlphaFoldDB" id="A0A5A7S7L2"/>
<evidence type="ECO:0000256" key="1">
    <source>
        <dbReference type="SAM" id="MobiDB-lite"/>
    </source>
</evidence>